<evidence type="ECO:0008006" key="4">
    <source>
        <dbReference type="Google" id="ProtNLM"/>
    </source>
</evidence>
<dbReference type="RefSeq" id="WP_035121025.1">
    <property type="nucleotide sequence ID" value="NZ_JRNE01000039.1"/>
</dbReference>
<feature type="region of interest" description="Disordered" evidence="1">
    <location>
        <begin position="1"/>
        <end position="63"/>
    </location>
</feature>
<dbReference type="EMBL" id="JRNE01000039">
    <property type="protein sequence ID" value="KGF17482.1"/>
    <property type="molecule type" value="Genomic_DNA"/>
</dbReference>
<organism evidence="2 3">
    <name type="scientific">Corynebacterium freneyi DNF00450</name>
    <dbReference type="NCBI Taxonomy" id="1287475"/>
    <lineage>
        <taxon>Bacteria</taxon>
        <taxon>Bacillati</taxon>
        <taxon>Actinomycetota</taxon>
        <taxon>Actinomycetes</taxon>
        <taxon>Mycobacteriales</taxon>
        <taxon>Corynebacteriaceae</taxon>
        <taxon>Corynebacterium</taxon>
    </lineage>
</organism>
<protein>
    <recommendedName>
        <fullName evidence="4">Scramblase</fullName>
    </recommendedName>
</protein>
<sequence>MTDERSLWEQATESSYFATRKEERPDPPPEPLTEPPPEPLPEPRPGEPTWRPAAAAPAPAPQAVPDFLDLNELAFDQISRRDMDVFDADGQLVARIRRARHREERAFLSPRVLVVEDEAGREFLHIRDLRGMGGANFDAFLPGEEERLAYIVGMWKLFRMGLSIQLHAEGVEPAGLLADGDRNCRFVEIVRDVGQPEKGADPGPPVASLSRERMGFFNSLSSLYRFRLRMDSRLSRKVRLAMVAAAYVVGAVSFEENSRT</sequence>
<dbReference type="Proteomes" id="UP000029548">
    <property type="component" value="Unassembled WGS sequence"/>
</dbReference>
<dbReference type="AlphaFoldDB" id="A0A095ZFP7"/>
<reference evidence="2 3" key="1">
    <citation type="submission" date="2014-07" db="EMBL/GenBank/DDBJ databases">
        <authorList>
            <person name="McCorrison J."/>
            <person name="Sanka R."/>
            <person name="Torralba M."/>
            <person name="Gillis M."/>
            <person name="Haft D.H."/>
            <person name="Methe B."/>
            <person name="Sutton G."/>
            <person name="Nelson K.E."/>
        </authorList>
    </citation>
    <scope>NUCLEOTIDE SEQUENCE [LARGE SCALE GENOMIC DNA]</scope>
    <source>
        <strain evidence="2 3">DNF00450</strain>
    </source>
</reference>
<feature type="compositionally biased region" description="Pro residues" evidence="1">
    <location>
        <begin position="28"/>
        <end position="43"/>
    </location>
</feature>
<comment type="caution">
    <text evidence="2">The sequence shown here is derived from an EMBL/GenBank/DDBJ whole genome shotgun (WGS) entry which is preliminary data.</text>
</comment>
<evidence type="ECO:0000256" key="1">
    <source>
        <dbReference type="SAM" id="MobiDB-lite"/>
    </source>
</evidence>
<evidence type="ECO:0000313" key="3">
    <source>
        <dbReference type="Proteomes" id="UP000029548"/>
    </source>
</evidence>
<name>A0A095ZFP7_9CORY</name>
<feature type="compositionally biased region" description="Low complexity" evidence="1">
    <location>
        <begin position="47"/>
        <end position="63"/>
    </location>
</feature>
<gene>
    <name evidence="2" type="ORF">HMPREF1650_03735</name>
</gene>
<proteinExistence type="predicted"/>
<evidence type="ECO:0000313" key="2">
    <source>
        <dbReference type="EMBL" id="KGF17482.1"/>
    </source>
</evidence>
<accession>A0A095ZFP7</accession>